<name>D8TMJ0_VOLCA</name>
<reference evidence="2 3" key="1">
    <citation type="journal article" date="2010" name="Science">
        <title>Genomic analysis of organismal complexity in the multicellular green alga Volvox carteri.</title>
        <authorList>
            <person name="Prochnik S.E."/>
            <person name="Umen J."/>
            <person name="Nedelcu A.M."/>
            <person name="Hallmann A."/>
            <person name="Miller S.M."/>
            <person name="Nishii I."/>
            <person name="Ferris P."/>
            <person name="Kuo A."/>
            <person name="Mitros T."/>
            <person name="Fritz-Laylin L.K."/>
            <person name="Hellsten U."/>
            <person name="Chapman J."/>
            <person name="Simakov O."/>
            <person name="Rensing S.A."/>
            <person name="Terry A."/>
            <person name="Pangilinan J."/>
            <person name="Kapitonov V."/>
            <person name="Jurka J."/>
            <person name="Salamov A."/>
            <person name="Shapiro H."/>
            <person name="Schmutz J."/>
            <person name="Grimwood J."/>
            <person name="Lindquist E."/>
            <person name="Lucas S."/>
            <person name="Grigoriev I.V."/>
            <person name="Schmitt R."/>
            <person name="Kirk D."/>
            <person name="Rokhsar D.S."/>
        </authorList>
    </citation>
    <scope>NUCLEOTIDE SEQUENCE [LARGE SCALE GENOMIC DNA]</scope>
    <source>
        <strain evidence="3">f. Nagariensis / Eve</strain>
    </source>
</reference>
<dbReference type="Proteomes" id="UP000001058">
    <property type="component" value="Unassembled WGS sequence"/>
</dbReference>
<accession>D8TMJ0</accession>
<dbReference type="AlphaFoldDB" id="D8TMJ0"/>
<keyword evidence="3" id="KW-1185">Reference proteome</keyword>
<sequence length="151" mass="15905">MRAHHLLLLQFPIPWGLCCHQRQPLGFRLYHDAVAATASAAAATAAILAHWSPLLIGGAAVASADAPCSGSTTAVAADATVAAAAGGDEGAALSMIAHERLQKLSTVGICRLGETREERLQAAVREQLCAIYRMQHHPIFNLIVRAQTLPP</sequence>
<protein>
    <submittedName>
        <fullName evidence="2">Uncharacterized protein</fullName>
    </submittedName>
</protein>
<proteinExistence type="predicted"/>
<dbReference type="EMBL" id="GL378328">
    <property type="protein sequence ID" value="EFJ51131.1"/>
    <property type="molecule type" value="Genomic_DNA"/>
</dbReference>
<feature type="chain" id="PRO_5003123701" evidence="1">
    <location>
        <begin position="19"/>
        <end position="151"/>
    </location>
</feature>
<evidence type="ECO:0000256" key="1">
    <source>
        <dbReference type="SAM" id="SignalP"/>
    </source>
</evidence>
<dbReference type="InParanoid" id="D8TMJ0"/>
<dbReference type="GeneID" id="9620695"/>
<feature type="signal peptide" evidence="1">
    <location>
        <begin position="1"/>
        <end position="18"/>
    </location>
</feature>
<gene>
    <name evidence="2" type="ORF">VOLCADRAFT_87897</name>
</gene>
<dbReference type="KEGG" id="vcn:VOLCADRAFT_87897"/>
<organism evidence="3">
    <name type="scientific">Volvox carteri f. nagariensis</name>
    <dbReference type="NCBI Taxonomy" id="3068"/>
    <lineage>
        <taxon>Eukaryota</taxon>
        <taxon>Viridiplantae</taxon>
        <taxon>Chlorophyta</taxon>
        <taxon>core chlorophytes</taxon>
        <taxon>Chlorophyceae</taxon>
        <taxon>CS clade</taxon>
        <taxon>Chlamydomonadales</taxon>
        <taxon>Volvocaceae</taxon>
        <taxon>Volvox</taxon>
    </lineage>
</organism>
<dbReference type="RefSeq" id="XP_002947598.1">
    <property type="nucleotide sequence ID" value="XM_002947552.1"/>
</dbReference>
<keyword evidence="1" id="KW-0732">Signal</keyword>
<evidence type="ECO:0000313" key="3">
    <source>
        <dbReference type="Proteomes" id="UP000001058"/>
    </source>
</evidence>
<evidence type="ECO:0000313" key="2">
    <source>
        <dbReference type="EMBL" id="EFJ51131.1"/>
    </source>
</evidence>